<sequence>MAEHHASAHSSQQDQHHDHNCSSDFNGIPEFDTRDLLVREDIMKKAKELASLISTSDEVQFYQRAEKQIQTNDRVQKLITQIKKKQKELVAFETTFKNEQMVKKIEGEMEKLQDELDGIPIVSEFQQSQADINYLLQLVVSIVRDTVAEKINVEAAQQAEEPDQCD</sequence>
<protein>
    <recommendedName>
        <fullName evidence="4">Cell fate regulator YmcA, YheA/YmcA/DUF963 family (Controls sporulation, competence, biofilm development)</fullName>
    </recommendedName>
</protein>
<dbReference type="PANTHER" id="PTHR38448">
    <property type="entry name" value="REGULATORY PROTEIN YLBF-RELATED"/>
    <property type="match status" value="1"/>
</dbReference>
<evidence type="ECO:0008006" key="4">
    <source>
        <dbReference type="Google" id="ProtNLM"/>
    </source>
</evidence>
<dbReference type="Pfam" id="PF06133">
    <property type="entry name" value="Com_YlbF"/>
    <property type="match status" value="1"/>
</dbReference>
<dbReference type="SUPFAM" id="SSF158622">
    <property type="entry name" value="YheA/YmcA-like"/>
    <property type="match status" value="1"/>
</dbReference>
<feature type="region of interest" description="Disordered" evidence="1">
    <location>
        <begin position="1"/>
        <end position="26"/>
    </location>
</feature>
<dbReference type="OrthoDB" id="2167788at2"/>
<keyword evidence="3" id="KW-1185">Reference proteome</keyword>
<dbReference type="AlphaFoldDB" id="A0A4P6EVG9"/>
<dbReference type="Proteomes" id="UP000293568">
    <property type="component" value="Chromosome"/>
</dbReference>
<gene>
    <name evidence="2" type="ORF">ET464_03995</name>
</gene>
<dbReference type="PANTHER" id="PTHR38448:SF1">
    <property type="entry name" value="YLBF FAMILY REGULATOR"/>
    <property type="match status" value="1"/>
</dbReference>
<dbReference type="EMBL" id="CP035492">
    <property type="protein sequence ID" value="QAY65669.1"/>
    <property type="molecule type" value="Genomic_DNA"/>
</dbReference>
<name>A0A4P6EVG9_9BACL</name>
<evidence type="ECO:0000313" key="3">
    <source>
        <dbReference type="Proteomes" id="UP000293568"/>
    </source>
</evidence>
<evidence type="ECO:0000313" key="2">
    <source>
        <dbReference type="EMBL" id="QAY65669.1"/>
    </source>
</evidence>
<organism evidence="2 3">
    <name type="scientific">Paenibacillus protaetiae</name>
    <dbReference type="NCBI Taxonomy" id="2509456"/>
    <lineage>
        <taxon>Bacteria</taxon>
        <taxon>Bacillati</taxon>
        <taxon>Bacillota</taxon>
        <taxon>Bacilli</taxon>
        <taxon>Bacillales</taxon>
        <taxon>Paenibacillaceae</taxon>
        <taxon>Paenibacillus</taxon>
    </lineage>
</organism>
<dbReference type="InterPro" id="IPR052767">
    <property type="entry name" value="Bact_com_dev_regulator"/>
</dbReference>
<dbReference type="InterPro" id="IPR023378">
    <property type="entry name" value="YheA/YmcA-like_dom_sf"/>
</dbReference>
<reference evidence="2 3" key="1">
    <citation type="submission" date="2019-01" db="EMBL/GenBank/DDBJ databases">
        <title>Genome sequencing of strain FW100M-2.</title>
        <authorList>
            <person name="Heo J."/>
            <person name="Kim S.-J."/>
            <person name="Kim J.-S."/>
            <person name="Hong S.-B."/>
            <person name="Kwon S.-W."/>
        </authorList>
    </citation>
    <scope>NUCLEOTIDE SEQUENCE [LARGE SCALE GENOMIC DNA]</scope>
    <source>
        <strain evidence="2 3">FW100M-2</strain>
    </source>
</reference>
<dbReference type="KEGG" id="pprt:ET464_03995"/>
<dbReference type="Gene3D" id="1.20.1500.10">
    <property type="entry name" value="YheA/YmcA-like"/>
    <property type="match status" value="1"/>
</dbReference>
<evidence type="ECO:0000256" key="1">
    <source>
        <dbReference type="SAM" id="MobiDB-lite"/>
    </source>
</evidence>
<dbReference type="InterPro" id="IPR010368">
    <property type="entry name" value="Com_YlbF"/>
</dbReference>
<proteinExistence type="predicted"/>
<dbReference type="RefSeq" id="WP_129438453.1">
    <property type="nucleotide sequence ID" value="NZ_CP035492.1"/>
</dbReference>
<accession>A0A4P6EVG9</accession>